<comment type="caution">
    <text evidence="1">The sequence shown here is derived from an EMBL/GenBank/DDBJ whole genome shotgun (WGS) entry which is preliminary data.</text>
</comment>
<dbReference type="EMBL" id="CM046392">
    <property type="protein sequence ID" value="KAI8555089.1"/>
    <property type="molecule type" value="Genomic_DNA"/>
</dbReference>
<proteinExistence type="predicted"/>
<organism evidence="1 2">
    <name type="scientific">Rhododendron molle</name>
    <name type="common">Chinese azalea</name>
    <name type="synonym">Azalea mollis</name>
    <dbReference type="NCBI Taxonomy" id="49168"/>
    <lineage>
        <taxon>Eukaryota</taxon>
        <taxon>Viridiplantae</taxon>
        <taxon>Streptophyta</taxon>
        <taxon>Embryophyta</taxon>
        <taxon>Tracheophyta</taxon>
        <taxon>Spermatophyta</taxon>
        <taxon>Magnoliopsida</taxon>
        <taxon>eudicotyledons</taxon>
        <taxon>Gunneridae</taxon>
        <taxon>Pentapetalae</taxon>
        <taxon>asterids</taxon>
        <taxon>Ericales</taxon>
        <taxon>Ericaceae</taxon>
        <taxon>Ericoideae</taxon>
        <taxon>Rhodoreae</taxon>
        <taxon>Rhododendron</taxon>
    </lineage>
</organism>
<dbReference type="Proteomes" id="UP001062846">
    <property type="component" value="Chromosome 5"/>
</dbReference>
<gene>
    <name evidence="1" type="ORF">RHMOL_Rhmol05G0147200</name>
</gene>
<evidence type="ECO:0000313" key="2">
    <source>
        <dbReference type="Proteomes" id="UP001062846"/>
    </source>
</evidence>
<accession>A0ACC0NQ56</accession>
<name>A0ACC0NQ56_RHOML</name>
<evidence type="ECO:0000313" key="1">
    <source>
        <dbReference type="EMBL" id="KAI8555089.1"/>
    </source>
</evidence>
<reference evidence="1" key="1">
    <citation type="submission" date="2022-02" db="EMBL/GenBank/DDBJ databases">
        <title>Plant Genome Project.</title>
        <authorList>
            <person name="Zhang R.-G."/>
        </authorList>
    </citation>
    <scope>NUCLEOTIDE SEQUENCE</scope>
    <source>
        <strain evidence="1">AT1</strain>
    </source>
</reference>
<sequence>MVLSGAVGSNFEARGSGSVAEGSPTVGRSSGDIGGSGAGGGDVEPIGSPPRNSARVTSSSHVPITKYDVAEHLPDEMLARLLEDNPLIGEMVLKAKEERARAIAASEAAERA</sequence>
<keyword evidence="2" id="KW-1185">Reference proteome</keyword>
<protein>
    <submittedName>
        <fullName evidence="1">Uncharacterized protein</fullName>
    </submittedName>
</protein>